<sequence length="331" mass="36635">MSLVETLGQTQVVEYMQMASTAVVMYDQVLNFSQEVDLIWSRRWTFMTGLYFAARYCGSVSLFTIAALTLRLTWTRKVPESAYIACQWLAAVFSIAMQAILLVRVYALYNRSKKLLAFLLACFCCEAIAVLVISGMLYDFSVMRRYIVAIDPNSIGSVEQEGEVDPAALEPLAGVYVIMELTFDVILLALALFAAVKHALEARRLHRTWSINPLVKSLVADQIIYFIVNVIWQAIVIPAILPNFSAAGSPFVIGLNNFFNAFAVLAGPHAVISLRAQELKTVEGTSHGELSTIQFGARDLPAQSVEEREPEPEPMLGRGSSPARRQAVEEA</sequence>
<evidence type="ECO:0000313" key="2">
    <source>
        <dbReference type="Proteomes" id="UP000790709"/>
    </source>
</evidence>
<reference evidence="1" key="1">
    <citation type="journal article" date="2021" name="New Phytol.">
        <title>Evolutionary innovations through gain and loss of genes in the ectomycorrhizal Boletales.</title>
        <authorList>
            <person name="Wu G."/>
            <person name="Miyauchi S."/>
            <person name="Morin E."/>
            <person name="Kuo A."/>
            <person name="Drula E."/>
            <person name="Varga T."/>
            <person name="Kohler A."/>
            <person name="Feng B."/>
            <person name="Cao Y."/>
            <person name="Lipzen A."/>
            <person name="Daum C."/>
            <person name="Hundley H."/>
            <person name="Pangilinan J."/>
            <person name="Johnson J."/>
            <person name="Barry K."/>
            <person name="LaButti K."/>
            <person name="Ng V."/>
            <person name="Ahrendt S."/>
            <person name="Min B."/>
            <person name="Choi I.G."/>
            <person name="Park H."/>
            <person name="Plett J.M."/>
            <person name="Magnuson J."/>
            <person name="Spatafora J.W."/>
            <person name="Nagy L.G."/>
            <person name="Henrissat B."/>
            <person name="Grigoriev I.V."/>
            <person name="Yang Z.L."/>
            <person name="Xu J."/>
            <person name="Martin F.M."/>
        </authorList>
    </citation>
    <scope>NUCLEOTIDE SEQUENCE</scope>
    <source>
        <strain evidence="1">KUC20120723A-06</strain>
    </source>
</reference>
<proteinExistence type="predicted"/>
<organism evidence="1 2">
    <name type="scientific">Leucogyrophana mollusca</name>
    <dbReference type="NCBI Taxonomy" id="85980"/>
    <lineage>
        <taxon>Eukaryota</taxon>
        <taxon>Fungi</taxon>
        <taxon>Dikarya</taxon>
        <taxon>Basidiomycota</taxon>
        <taxon>Agaricomycotina</taxon>
        <taxon>Agaricomycetes</taxon>
        <taxon>Agaricomycetidae</taxon>
        <taxon>Boletales</taxon>
        <taxon>Boletales incertae sedis</taxon>
        <taxon>Leucogyrophana</taxon>
    </lineage>
</organism>
<dbReference type="EMBL" id="MU266604">
    <property type="protein sequence ID" value="KAH7920104.1"/>
    <property type="molecule type" value="Genomic_DNA"/>
</dbReference>
<evidence type="ECO:0000313" key="1">
    <source>
        <dbReference type="EMBL" id="KAH7920104.1"/>
    </source>
</evidence>
<protein>
    <submittedName>
        <fullName evidence="1">Uncharacterized protein</fullName>
    </submittedName>
</protein>
<keyword evidence="2" id="KW-1185">Reference proteome</keyword>
<name>A0ACB8B4C7_9AGAM</name>
<gene>
    <name evidence="1" type="ORF">BV22DRAFT_825160</name>
</gene>
<dbReference type="Proteomes" id="UP000790709">
    <property type="component" value="Unassembled WGS sequence"/>
</dbReference>
<comment type="caution">
    <text evidence="1">The sequence shown here is derived from an EMBL/GenBank/DDBJ whole genome shotgun (WGS) entry which is preliminary data.</text>
</comment>
<accession>A0ACB8B4C7</accession>